<dbReference type="AlphaFoldDB" id="A0A1D2AAJ1"/>
<evidence type="ECO:0000313" key="1">
    <source>
        <dbReference type="EMBL" id="JAT76246.1"/>
    </source>
</evidence>
<proteinExistence type="predicted"/>
<dbReference type="EMBL" id="GDKF01002376">
    <property type="protein sequence ID" value="JAT76246.1"/>
    <property type="molecule type" value="Transcribed_RNA"/>
</dbReference>
<sequence length="250" mass="26677">QPYLSCIQLEWAPHFLTSASWSSVSGLGTPPGTALKSPFHRLDTMRFHYLILACVLAHGALGDVVVPPPPTTTVTYDKLVGDLSEALVTRYQAGVTGLDTLATSWSTSVRSLSDQLTSGFAAYDANFCTPASFSKGGIIPAKFIGSAFNLTFTTGSCSFNETAYLVDGVKELQCMEPSMEYLKVPAKYVSKYYAAPSFTGKECVLTKSFGTATNTTLTVFDTSLKVSASELTAQITAELKNLLSVLGKSS</sequence>
<feature type="non-terminal residue" evidence="1">
    <location>
        <position position="1"/>
    </location>
</feature>
<name>A0A1D2AAJ1_AUXPR</name>
<accession>A0A1D2AAJ1</accession>
<gene>
    <name evidence="1" type="ORF">g.26990</name>
</gene>
<protein>
    <submittedName>
        <fullName evidence="1">Uncharacterized protein</fullName>
    </submittedName>
</protein>
<organism evidence="1">
    <name type="scientific">Auxenochlorella protothecoides</name>
    <name type="common">Green microalga</name>
    <name type="synonym">Chlorella protothecoides</name>
    <dbReference type="NCBI Taxonomy" id="3075"/>
    <lineage>
        <taxon>Eukaryota</taxon>
        <taxon>Viridiplantae</taxon>
        <taxon>Chlorophyta</taxon>
        <taxon>core chlorophytes</taxon>
        <taxon>Trebouxiophyceae</taxon>
        <taxon>Chlorellales</taxon>
        <taxon>Chlorellaceae</taxon>
        <taxon>Auxenochlorella</taxon>
    </lineage>
</organism>
<reference evidence="1" key="1">
    <citation type="submission" date="2015-08" db="EMBL/GenBank/DDBJ databases">
        <authorList>
            <person name="Babu N.S."/>
            <person name="Beckwith C.J."/>
            <person name="Beseler K.G."/>
            <person name="Brison A."/>
            <person name="Carone J.V."/>
            <person name="Caskin T.P."/>
            <person name="Diamond M."/>
            <person name="Durham M.E."/>
            <person name="Foxe J.M."/>
            <person name="Go M."/>
            <person name="Henderson B.A."/>
            <person name="Jones I.B."/>
            <person name="McGettigan J.A."/>
            <person name="Micheletti S.J."/>
            <person name="Nasrallah M.E."/>
            <person name="Ortiz D."/>
            <person name="Piller C.R."/>
            <person name="Privatt S.R."/>
            <person name="Schneider S.L."/>
            <person name="Sharp S."/>
            <person name="Smith T.C."/>
            <person name="Stanton J.D."/>
            <person name="Ullery H.E."/>
            <person name="Wilson R.J."/>
            <person name="Serrano M.G."/>
            <person name="Buck G."/>
            <person name="Lee V."/>
            <person name="Wang Y."/>
            <person name="Carvalho R."/>
            <person name="Voegtly L."/>
            <person name="Shi R."/>
            <person name="Duckworth R."/>
            <person name="Johnson A."/>
            <person name="Loviza R."/>
            <person name="Walstead R."/>
            <person name="Shah Z."/>
            <person name="Kiflezghi M."/>
            <person name="Wade K."/>
            <person name="Ball S.L."/>
            <person name="Bradley K.W."/>
            <person name="Asai D.J."/>
            <person name="Bowman C.A."/>
            <person name="Russell D.A."/>
            <person name="Pope W.H."/>
            <person name="Jacobs-Sera D."/>
            <person name="Hendrix R.W."/>
            <person name="Hatfull G.F."/>
        </authorList>
    </citation>
    <scope>NUCLEOTIDE SEQUENCE</scope>
</reference>